<feature type="coiled-coil region" evidence="2">
    <location>
        <begin position="236"/>
        <end position="267"/>
    </location>
</feature>
<keyword evidence="5" id="KW-1185">Reference proteome</keyword>
<evidence type="ECO:0000259" key="3">
    <source>
        <dbReference type="PROSITE" id="PS50943"/>
    </source>
</evidence>
<dbReference type="Proteomes" id="UP001228376">
    <property type="component" value="Unassembled WGS sequence"/>
</dbReference>
<dbReference type="InterPro" id="IPR016024">
    <property type="entry name" value="ARM-type_fold"/>
</dbReference>
<evidence type="ECO:0000256" key="1">
    <source>
        <dbReference type="ARBA" id="ARBA00023125"/>
    </source>
</evidence>
<evidence type="ECO:0000256" key="2">
    <source>
        <dbReference type="SAM" id="Coils"/>
    </source>
</evidence>
<proteinExistence type="predicted"/>
<dbReference type="RefSeq" id="WP_306066615.1">
    <property type="nucleotide sequence ID" value="NZ_JAROCA020000002.1"/>
</dbReference>
<dbReference type="PANTHER" id="PTHR46797">
    <property type="entry name" value="HTH-TYPE TRANSCRIPTIONAL REGULATOR"/>
    <property type="match status" value="1"/>
</dbReference>
<evidence type="ECO:0000313" key="4">
    <source>
        <dbReference type="EMBL" id="MDY0406507.1"/>
    </source>
</evidence>
<organism evidence="4 5">
    <name type="scientific">Tigheibacillus jepli</name>
    <dbReference type="NCBI Taxonomy" id="3035914"/>
    <lineage>
        <taxon>Bacteria</taxon>
        <taxon>Bacillati</taxon>
        <taxon>Bacillota</taxon>
        <taxon>Bacilli</taxon>
        <taxon>Bacillales</taxon>
        <taxon>Bacillaceae</taxon>
        <taxon>Tigheibacillus</taxon>
    </lineage>
</organism>
<name>A0ABU5CJH8_9BACI</name>
<accession>A0ABU5CJH8</accession>
<feature type="domain" description="HTH cro/C1-type" evidence="3">
    <location>
        <begin position="13"/>
        <end position="67"/>
    </location>
</feature>
<dbReference type="SUPFAM" id="SSF47413">
    <property type="entry name" value="lambda repressor-like DNA-binding domains"/>
    <property type="match status" value="1"/>
</dbReference>
<dbReference type="InterPro" id="IPR050807">
    <property type="entry name" value="TransReg_Diox_bact_type"/>
</dbReference>
<dbReference type="CDD" id="cd00093">
    <property type="entry name" value="HTH_XRE"/>
    <property type="match status" value="1"/>
</dbReference>
<comment type="caution">
    <text evidence="4">The sequence shown here is derived from an EMBL/GenBank/DDBJ whole genome shotgun (WGS) entry which is preliminary data.</text>
</comment>
<dbReference type="Gene3D" id="1.10.260.40">
    <property type="entry name" value="lambda repressor-like DNA-binding domains"/>
    <property type="match status" value="1"/>
</dbReference>
<gene>
    <name evidence="4" type="ORF">P5G51_015060</name>
</gene>
<dbReference type="PANTHER" id="PTHR46797:SF1">
    <property type="entry name" value="METHYLPHOSPHONATE SYNTHASE"/>
    <property type="match status" value="1"/>
</dbReference>
<dbReference type="PROSITE" id="PS50943">
    <property type="entry name" value="HTH_CROC1"/>
    <property type="match status" value="1"/>
</dbReference>
<dbReference type="InterPro" id="IPR001387">
    <property type="entry name" value="Cro/C1-type_HTH"/>
</dbReference>
<dbReference type="InterPro" id="IPR010982">
    <property type="entry name" value="Lambda_DNA-bd_dom_sf"/>
</dbReference>
<protein>
    <submittedName>
        <fullName evidence="4">Helix-turn-helix transcriptional regulator</fullName>
    </submittedName>
</protein>
<keyword evidence="1" id="KW-0238">DNA-binding</keyword>
<dbReference type="SMART" id="SM00530">
    <property type="entry name" value="HTH_XRE"/>
    <property type="match status" value="1"/>
</dbReference>
<evidence type="ECO:0000313" key="5">
    <source>
        <dbReference type="Proteomes" id="UP001228376"/>
    </source>
</evidence>
<dbReference type="Pfam" id="PF01381">
    <property type="entry name" value="HTH_3"/>
    <property type="match status" value="1"/>
</dbReference>
<reference evidence="4 5" key="1">
    <citation type="submission" date="2023-10" db="EMBL/GenBank/DDBJ databases">
        <title>179-bfca-hs.</title>
        <authorList>
            <person name="Miliotis G."/>
            <person name="Sengupta P."/>
            <person name="Hameed A."/>
            <person name="Chuvochina M."/>
            <person name="Mcdonagh F."/>
            <person name="Simpson A.C."/>
            <person name="Singh N.K."/>
            <person name="Rekha P.D."/>
            <person name="Raman K."/>
            <person name="Hugenholtz P."/>
            <person name="Venkateswaran K."/>
        </authorList>
    </citation>
    <scope>NUCLEOTIDE SEQUENCE [LARGE SCALE GENOMIC DNA]</scope>
    <source>
        <strain evidence="4 5">179-BFC-A-HS</strain>
    </source>
</reference>
<sequence>MFEYNKLSIGSRIRQIRKEKQMTLKEFSQLLDVPISSISSWERGANVPSSQNLKLLSEKTGVDSNWILYGDIADYLQDIFDYYHLNEVISEEKFFELEEVLKEMDYKPGDFKRLKDTAVLIIPNFEELINHEDEEITLSAHMLKNEFPILNDYHFQTHYLPLLQGLLSNENKENNSDIILFLLDLLSRMNNTTKPIIKKIFRDLNWLLSNNIFRLEREHQSNHPSFGGIHSADAYEKQEDRDYRDIKDDAEQLIQEISTRLKDVVELNYEEFKKREHKSIF</sequence>
<keyword evidence="2" id="KW-0175">Coiled coil</keyword>
<dbReference type="SUPFAM" id="SSF48371">
    <property type="entry name" value="ARM repeat"/>
    <property type="match status" value="1"/>
</dbReference>
<dbReference type="EMBL" id="JAROCA020000002">
    <property type="protein sequence ID" value="MDY0406507.1"/>
    <property type="molecule type" value="Genomic_DNA"/>
</dbReference>